<organism evidence="1 2">
    <name type="scientific">Trichinella nelsoni</name>
    <dbReference type="NCBI Taxonomy" id="6336"/>
    <lineage>
        <taxon>Eukaryota</taxon>
        <taxon>Metazoa</taxon>
        <taxon>Ecdysozoa</taxon>
        <taxon>Nematoda</taxon>
        <taxon>Enoplea</taxon>
        <taxon>Dorylaimia</taxon>
        <taxon>Trichinellida</taxon>
        <taxon>Trichinellidae</taxon>
        <taxon>Trichinella</taxon>
    </lineage>
</organism>
<comment type="caution">
    <text evidence="1">The sequence shown here is derived from an EMBL/GenBank/DDBJ whole genome shotgun (WGS) entry which is preliminary data.</text>
</comment>
<evidence type="ECO:0000313" key="2">
    <source>
        <dbReference type="Proteomes" id="UP000054630"/>
    </source>
</evidence>
<accession>A0A0V0RCN6</accession>
<name>A0A0V0RCN6_9BILA</name>
<keyword evidence="2" id="KW-1185">Reference proteome</keyword>
<proteinExistence type="predicted"/>
<evidence type="ECO:0000313" key="1">
    <source>
        <dbReference type="EMBL" id="KRX12026.1"/>
    </source>
</evidence>
<dbReference type="AlphaFoldDB" id="A0A0V0RCN6"/>
<gene>
    <name evidence="1" type="ORF">T07_11648</name>
</gene>
<dbReference type="Proteomes" id="UP000054630">
    <property type="component" value="Unassembled WGS sequence"/>
</dbReference>
<reference evidence="1 2" key="1">
    <citation type="submission" date="2015-01" db="EMBL/GenBank/DDBJ databases">
        <title>Evolution of Trichinella species and genotypes.</title>
        <authorList>
            <person name="Korhonen P.K."/>
            <person name="Edoardo P."/>
            <person name="Giuseppe L.R."/>
            <person name="Gasser R.B."/>
        </authorList>
    </citation>
    <scope>NUCLEOTIDE SEQUENCE [LARGE SCALE GENOMIC DNA]</scope>
    <source>
        <strain evidence="1">ISS37</strain>
    </source>
</reference>
<dbReference type="EMBL" id="JYDL01000942">
    <property type="protein sequence ID" value="KRX12026.1"/>
    <property type="molecule type" value="Genomic_DNA"/>
</dbReference>
<protein>
    <submittedName>
        <fullName evidence="1">Uncharacterized protein</fullName>
    </submittedName>
</protein>
<sequence length="44" mass="4577">MALPSIGPEICVASLITGSTSAGFRIHHTSMVVHVASVRLVSIM</sequence>